<dbReference type="Pfam" id="PF00201">
    <property type="entry name" value="UDPGT"/>
    <property type="match status" value="3"/>
</dbReference>
<reference evidence="6" key="1">
    <citation type="submission" date="2020-11" db="EMBL/GenBank/DDBJ databases">
        <authorList>
            <person name="Tran Van P."/>
        </authorList>
    </citation>
    <scope>NUCLEOTIDE SEQUENCE</scope>
</reference>
<keyword evidence="2" id="KW-0328">Glycosyltransferase</keyword>
<comment type="similarity">
    <text evidence="1">Belongs to the UDP-glycosyltransferase family.</text>
</comment>
<feature type="chain" id="PRO_5031229999" description="UDP-glycosyltransferase" evidence="5">
    <location>
        <begin position="28"/>
        <end position="942"/>
    </location>
</feature>
<evidence type="ECO:0000256" key="5">
    <source>
        <dbReference type="SAM" id="SignalP"/>
    </source>
</evidence>
<protein>
    <recommendedName>
        <fullName evidence="7">UDP-glycosyltransferase</fullName>
    </recommendedName>
</protein>
<evidence type="ECO:0000256" key="1">
    <source>
        <dbReference type="ARBA" id="ARBA00009995"/>
    </source>
</evidence>
<keyword evidence="3" id="KW-0808">Transferase</keyword>
<feature type="compositionally biased region" description="Basic and acidic residues" evidence="4">
    <location>
        <begin position="528"/>
        <end position="544"/>
    </location>
</feature>
<dbReference type="InterPro" id="IPR002213">
    <property type="entry name" value="UDP_glucos_trans"/>
</dbReference>
<dbReference type="PANTHER" id="PTHR48043">
    <property type="entry name" value="EG:EG0003.4 PROTEIN-RELATED"/>
    <property type="match status" value="1"/>
</dbReference>
<feature type="region of interest" description="Disordered" evidence="4">
    <location>
        <begin position="528"/>
        <end position="555"/>
    </location>
</feature>
<dbReference type="SUPFAM" id="SSF53756">
    <property type="entry name" value="UDP-Glycosyltransferase/glycogen phosphorylase"/>
    <property type="match status" value="3"/>
</dbReference>
<dbReference type="AlphaFoldDB" id="A0A7R9HRT5"/>
<gene>
    <name evidence="6" type="ORF">TMSB3V08_LOCUS9543</name>
</gene>
<organism evidence="6">
    <name type="scientific">Timema monikensis</name>
    <dbReference type="NCBI Taxonomy" id="170555"/>
    <lineage>
        <taxon>Eukaryota</taxon>
        <taxon>Metazoa</taxon>
        <taxon>Ecdysozoa</taxon>
        <taxon>Arthropoda</taxon>
        <taxon>Hexapoda</taxon>
        <taxon>Insecta</taxon>
        <taxon>Pterygota</taxon>
        <taxon>Neoptera</taxon>
        <taxon>Polyneoptera</taxon>
        <taxon>Phasmatodea</taxon>
        <taxon>Timematodea</taxon>
        <taxon>Timematoidea</taxon>
        <taxon>Timematidae</taxon>
        <taxon>Timema</taxon>
    </lineage>
</organism>
<evidence type="ECO:0000256" key="4">
    <source>
        <dbReference type="SAM" id="MobiDB-lite"/>
    </source>
</evidence>
<sequence length="942" mass="107922">MNVSLKYHGYIILCFFLYLHHVIETEAARILGVFPIPSVSHQIVYRAVMKGLALHGHEVVVITTDPMKDSNVKNYTEFDVSFTYKMFNDKFNFASSRDNKVSNEKIFERLLDFGNDLCEGILSHPPVNNLISPNNTEEHFDLVFIEWLLNPCVYAFAHRFSAPMIGIASLPGFGIGRDSVGNPNLPAYSPEVFLPYSDRMSFLERVHSVWFLLWQKYHFYYTVIPNQDAIARRHFGDSLPYLGDLHTQASMLFLTTNYIFHNPRPYVPAVVLLDRVHINEPKPLPKDIKMFIDNAPKGVIYFSLGSNVKSDTLTSEKRQIFLDAFAELPDYHVLWKWESDSLPGQTSNVKVAKWFPQQDILLIPNQDAIARRHFGDSLPYLGDLHTQASMLFLTTNYIFHNPRPYVPAVVLLDRVHINEPKPLPKDIKMFIDNAPKGVIYFSLGSNVKSDTLTSEKRQIFLDAFAELPDYHVLWKWESDSLPGQTSNVKVAKWFPQQDILRRYPEKSDYHTHSTGIYKKDLALRGGREGLAQTKEDKKPRREGRGGNTTSSQHASGEVKVQSVALFTQLVRAELSSWYEVLVGVGGHRLGEAQQAKWGLGNPKVKANIMQGGLQSIEEALTEGVPLIAIPFFSDQDFNVKKIEEKGIGIRLDFADITKEKLLFALNKVINDSRCHKKCLDALSEEEKLTIFTHFYNDFTSKDEQDIFLQGLIEVRPIARRRSHGPVEKKKPRKSGFCYHVLNGGTRVPVCKKALINLLNIGEKRIRRISGLLLEGRSPRDGRGLNPKSHSIPGEIVELVKNHIECFPTKQSHYSGSDQVYLDSQLNVTKMYQLFVQKHPEAKVKYNFYYTYFKENYGNVCALDFIDGLQQYTFRLLHKTDDSTIRKVKLPTSKAYQDKNPINRKKIDDIRKVVQYVNSEHLGFYEEILEWPTVNHDDDDNDA</sequence>
<name>A0A7R9HRT5_9NEOP</name>
<dbReference type="EMBL" id="OB795912">
    <property type="protein sequence ID" value="CAD7432847.1"/>
    <property type="molecule type" value="Genomic_DNA"/>
</dbReference>
<dbReference type="Gene3D" id="3.40.50.2000">
    <property type="entry name" value="Glycogen Phosphorylase B"/>
    <property type="match status" value="3"/>
</dbReference>
<dbReference type="PANTHER" id="PTHR48043:SF159">
    <property type="entry name" value="EG:EG0003.4 PROTEIN-RELATED"/>
    <property type="match status" value="1"/>
</dbReference>
<dbReference type="CDD" id="cd03784">
    <property type="entry name" value="GT1_Gtf-like"/>
    <property type="match status" value="2"/>
</dbReference>
<evidence type="ECO:0000256" key="3">
    <source>
        <dbReference type="ARBA" id="ARBA00022679"/>
    </source>
</evidence>
<evidence type="ECO:0000313" key="6">
    <source>
        <dbReference type="EMBL" id="CAD7432847.1"/>
    </source>
</evidence>
<accession>A0A7R9HRT5</accession>
<evidence type="ECO:0000256" key="2">
    <source>
        <dbReference type="ARBA" id="ARBA00022676"/>
    </source>
</evidence>
<keyword evidence="5" id="KW-0732">Signal</keyword>
<proteinExistence type="inferred from homology"/>
<evidence type="ECO:0008006" key="7">
    <source>
        <dbReference type="Google" id="ProtNLM"/>
    </source>
</evidence>
<dbReference type="GO" id="GO:0008194">
    <property type="term" value="F:UDP-glycosyltransferase activity"/>
    <property type="evidence" value="ECO:0007669"/>
    <property type="project" value="InterPro"/>
</dbReference>
<dbReference type="InterPro" id="IPR050271">
    <property type="entry name" value="UDP-glycosyltransferase"/>
</dbReference>
<feature type="signal peptide" evidence="5">
    <location>
        <begin position="1"/>
        <end position="27"/>
    </location>
</feature>